<dbReference type="InterPro" id="IPR038595">
    <property type="entry name" value="LOR_sf"/>
</dbReference>
<evidence type="ECO:0000313" key="3">
    <source>
        <dbReference type="Proteomes" id="UP000014155"/>
    </source>
</evidence>
<comment type="caution">
    <text evidence="2">The sequence shown here is derived from an EMBL/GenBank/DDBJ whole genome shotgun (WGS) entry which is preliminary data.</text>
</comment>
<organism evidence="2 3">
    <name type="scientific">Ruminiclostridium cellobioparum subsp. termitidis CT1112</name>
    <dbReference type="NCBI Taxonomy" id="1195236"/>
    <lineage>
        <taxon>Bacteria</taxon>
        <taxon>Bacillati</taxon>
        <taxon>Bacillota</taxon>
        <taxon>Clostridia</taxon>
        <taxon>Eubacteriales</taxon>
        <taxon>Oscillospiraceae</taxon>
        <taxon>Ruminiclostridium</taxon>
    </lineage>
</organism>
<evidence type="ECO:0000313" key="2">
    <source>
        <dbReference type="EMBL" id="EMS69869.1"/>
    </source>
</evidence>
<proteinExistence type="inferred from homology"/>
<dbReference type="AlphaFoldDB" id="S0FL25"/>
<evidence type="ECO:0008006" key="4">
    <source>
        <dbReference type="Google" id="ProtNLM"/>
    </source>
</evidence>
<dbReference type="RefSeq" id="WP_004629486.1">
    <property type="nucleotide sequence ID" value="NZ_AORV01000062.1"/>
</dbReference>
<evidence type="ECO:0000256" key="1">
    <source>
        <dbReference type="ARBA" id="ARBA00005437"/>
    </source>
</evidence>
<dbReference type="InterPro" id="IPR007612">
    <property type="entry name" value="LOR"/>
</dbReference>
<dbReference type="InterPro" id="IPR025659">
    <property type="entry name" value="Tubby-like_C"/>
</dbReference>
<dbReference type="PATRIC" id="fig|1195236.3.peg.4629"/>
<reference evidence="2 3" key="1">
    <citation type="journal article" date="2013" name="Genome Announc.">
        <title>Draft Genome Sequence of the Cellulolytic, Mesophilic, Anaerobic Bacterium Clostridium termitidis Strain CT1112 (DSM 5398).</title>
        <authorList>
            <person name="Lal S."/>
            <person name="Ramachandran U."/>
            <person name="Zhang X."/>
            <person name="Munir R."/>
            <person name="Sparling R."/>
            <person name="Levin D.B."/>
        </authorList>
    </citation>
    <scope>NUCLEOTIDE SEQUENCE [LARGE SCALE GENOMIC DNA]</scope>
    <source>
        <strain evidence="2 3">CT1112</strain>
    </source>
</reference>
<dbReference type="PANTHER" id="PTHR31087">
    <property type="match status" value="1"/>
</dbReference>
<gene>
    <name evidence="2" type="ORF">CTER_4443</name>
</gene>
<dbReference type="SUPFAM" id="SSF54518">
    <property type="entry name" value="Tubby C-terminal domain-like"/>
    <property type="match status" value="1"/>
</dbReference>
<name>S0FL25_RUMCE</name>
<keyword evidence="3" id="KW-1185">Reference proteome</keyword>
<dbReference type="Gene3D" id="2.40.160.200">
    <property type="entry name" value="LURP1-related"/>
    <property type="match status" value="1"/>
</dbReference>
<protein>
    <recommendedName>
        <fullName evidence="4">Tubby C 2</fullName>
    </recommendedName>
</protein>
<dbReference type="EMBL" id="AORV01000062">
    <property type="protein sequence ID" value="EMS69869.1"/>
    <property type="molecule type" value="Genomic_DNA"/>
</dbReference>
<dbReference type="Proteomes" id="UP000014155">
    <property type="component" value="Unassembled WGS sequence"/>
</dbReference>
<comment type="similarity">
    <text evidence="1">Belongs to the LOR family.</text>
</comment>
<dbReference type="PANTHER" id="PTHR31087:SF161">
    <property type="entry name" value="TUBBY C 2 FAMILY PROTEIN"/>
    <property type="match status" value="1"/>
</dbReference>
<accession>S0FL25</accession>
<dbReference type="eggNOG" id="COG4894">
    <property type="taxonomic scope" value="Bacteria"/>
</dbReference>
<dbReference type="Pfam" id="PF04525">
    <property type="entry name" value="LOR"/>
    <property type="match status" value="1"/>
</dbReference>
<sequence length="158" mass="17668">MKYQIKQKIFSIADGFKIKNDAGEDVYTVKSQLLSIGNKLKILDLSGSELCYIEQKLLKFMPEYKIIISGQEIATVKKKFSLLRNNFIINGNGGDFTVEGNYTGHEFKIKNGNTVVAVISKKFFSMSDTYGVEIDDGQDQIVGLALAIVIDMVCHDKK</sequence>